<dbReference type="NCBIfam" id="NF033453">
    <property type="entry name" value="BREX_3_BrxF"/>
    <property type="match status" value="1"/>
</dbReference>
<dbReference type="InterPro" id="IPR048067">
    <property type="entry name" value="BREX_3_BrxF"/>
</dbReference>
<evidence type="ECO:0000313" key="1">
    <source>
        <dbReference type="EMBL" id="MPL93711.1"/>
    </source>
</evidence>
<comment type="caution">
    <text evidence="1">The sequence shown here is derived from an EMBL/GenBank/DDBJ whole genome shotgun (WGS) entry which is preliminary data.</text>
</comment>
<evidence type="ECO:0008006" key="2">
    <source>
        <dbReference type="Google" id="ProtNLM"/>
    </source>
</evidence>
<accession>A0A644VQQ9</accession>
<sequence length="154" mass="17221">MSQVEDFVKEVESLQDAESKVLIVAGKPGSGKSKVLREAADIKGWDYVDCRLLITEGFLELLPAERQKKAPAIMRAILTGYNSDIILLDRVQTFFVPVLHIDVATLLKELGKDFTIVVAWPGYVDNGVLCYDKFDGTESIRVKADGLKIWNVEY</sequence>
<dbReference type="AlphaFoldDB" id="A0A644VQQ9"/>
<proteinExistence type="predicted"/>
<dbReference type="SUPFAM" id="SSF52540">
    <property type="entry name" value="P-loop containing nucleoside triphosphate hydrolases"/>
    <property type="match status" value="1"/>
</dbReference>
<dbReference type="EMBL" id="VSSQ01000400">
    <property type="protein sequence ID" value="MPL93711.1"/>
    <property type="molecule type" value="Genomic_DNA"/>
</dbReference>
<gene>
    <name evidence="1" type="ORF">SDC9_39853</name>
</gene>
<dbReference type="Gene3D" id="3.40.50.300">
    <property type="entry name" value="P-loop containing nucleotide triphosphate hydrolases"/>
    <property type="match status" value="1"/>
</dbReference>
<organism evidence="1">
    <name type="scientific">bioreactor metagenome</name>
    <dbReference type="NCBI Taxonomy" id="1076179"/>
    <lineage>
        <taxon>unclassified sequences</taxon>
        <taxon>metagenomes</taxon>
        <taxon>ecological metagenomes</taxon>
    </lineage>
</organism>
<name>A0A644VQQ9_9ZZZZ</name>
<dbReference type="InterPro" id="IPR027417">
    <property type="entry name" value="P-loop_NTPase"/>
</dbReference>
<reference evidence="1" key="1">
    <citation type="submission" date="2019-08" db="EMBL/GenBank/DDBJ databases">
        <authorList>
            <person name="Kucharzyk K."/>
            <person name="Murdoch R.W."/>
            <person name="Higgins S."/>
            <person name="Loffler F."/>
        </authorList>
    </citation>
    <scope>NUCLEOTIDE SEQUENCE</scope>
</reference>
<protein>
    <recommendedName>
        <fullName evidence="2">BREX-3 system P-loop-containing protein BrxF</fullName>
    </recommendedName>
</protein>